<name>A0A8B5Y3M5_9BACI</name>
<evidence type="ECO:0000313" key="1">
    <source>
        <dbReference type="EMBL" id="TVX83713.1"/>
    </source>
</evidence>
<comment type="caution">
    <text evidence="1">The sequence shown here is derived from an EMBL/GenBank/DDBJ whole genome shotgun (WGS) entry which is preliminary data.</text>
</comment>
<proteinExistence type="predicted"/>
<organism evidence="1 2">
    <name type="scientific">Peribacillus simplex</name>
    <dbReference type="NCBI Taxonomy" id="1478"/>
    <lineage>
        <taxon>Bacteria</taxon>
        <taxon>Bacillati</taxon>
        <taxon>Bacillota</taxon>
        <taxon>Bacilli</taxon>
        <taxon>Bacillales</taxon>
        <taxon>Bacillaceae</taxon>
        <taxon>Peribacillus</taxon>
    </lineage>
</organism>
<accession>A0A8B5Y3M5</accession>
<dbReference type="RefSeq" id="WP_144476272.1">
    <property type="nucleotide sequence ID" value="NZ_VNKI01000001.1"/>
</dbReference>
<dbReference type="Proteomes" id="UP000317770">
    <property type="component" value="Unassembled WGS sequence"/>
</dbReference>
<dbReference type="AlphaFoldDB" id="A0A8B5Y3M5"/>
<reference evidence="1 2" key="1">
    <citation type="submission" date="2019-07" db="EMBL/GenBank/DDBJ databases">
        <title>Genome assembly of Bacillus simplex strain GGC-P6A.</title>
        <authorList>
            <person name="Jennings M.E."/>
            <person name="Barton H.A."/>
        </authorList>
    </citation>
    <scope>NUCLEOTIDE SEQUENCE [LARGE SCALE GENOMIC DNA]</scope>
    <source>
        <strain evidence="1 2">GGC-P6A</strain>
    </source>
</reference>
<sequence>MKEFFKQKAIQLKSWIKKGIMVDNKLSVKKAILSGSAIYSLGCFAEFISIPCLKILTAFLVVVDKALPYVIHFLEAFISTLSYQNKKEFFYGLFNK</sequence>
<gene>
    <name evidence="1" type="ORF">FQP34_00205</name>
</gene>
<protein>
    <submittedName>
        <fullName evidence="1">Uncharacterized protein</fullName>
    </submittedName>
</protein>
<dbReference type="EMBL" id="VNKI01000001">
    <property type="protein sequence ID" value="TVX83713.1"/>
    <property type="molecule type" value="Genomic_DNA"/>
</dbReference>
<evidence type="ECO:0000313" key="2">
    <source>
        <dbReference type="Proteomes" id="UP000317770"/>
    </source>
</evidence>